<feature type="transmembrane region" description="Helical" evidence="9">
    <location>
        <begin position="460"/>
        <end position="487"/>
    </location>
</feature>
<evidence type="ECO:0000256" key="5">
    <source>
        <dbReference type="ARBA" id="ARBA00022692"/>
    </source>
</evidence>
<dbReference type="PANTHER" id="PTHR32024:SF2">
    <property type="entry name" value="TRK SYSTEM POTASSIUM UPTAKE PROTEIN TRKG-RELATED"/>
    <property type="match status" value="1"/>
</dbReference>
<keyword evidence="3" id="KW-0813">Transport</keyword>
<keyword evidence="7" id="KW-0406">Ion transport</keyword>
<feature type="transmembrane region" description="Helical" evidence="9">
    <location>
        <begin position="281"/>
        <end position="305"/>
    </location>
</feature>
<feature type="transmembrane region" description="Helical" evidence="9">
    <location>
        <begin position="12"/>
        <end position="38"/>
    </location>
</feature>
<evidence type="ECO:0000256" key="6">
    <source>
        <dbReference type="ARBA" id="ARBA00022989"/>
    </source>
</evidence>
<evidence type="ECO:0000256" key="8">
    <source>
        <dbReference type="ARBA" id="ARBA00023136"/>
    </source>
</evidence>
<feature type="transmembrane region" description="Helical" evidence="9">
    <location>
        <begin position="146"/>
        <end position="167"/>
    </location>
</feature>
<comment type="similarity">
    <text evidence="2">Belongs to the TrkH potassium transport family.</text>
</comment>
<name>A0A099I8K9_CLOIN</name>
<feature type="transmembrane region" description="Helical" evidence="9">
    <location>
        <begin position="83"/>
        <end position="105"/>
    </location>
</feature>
<sequence>MKERLLLKQHEVTGFGLMLGYIGVLLMLIGGIVLLPLLTLLWYPEEAYEAKYFILPGIGSILLGYLLFYNIRGRETGRLQRNQDAVIVVTCWILAIMICALPFLLSGNYTFTQAVFETTSAWSTTGLSVVDVEHTSHLFLMHRSTILFFGGIGLVLVMLSVLSDTYGMRLYAAEGHNDRLLPNLLKSARIILTMYLCYILSGVALYCLFGMPLFDALIHSIGALSTGGFSSHAQSIGYYDNIWIEMITIVLMLLGNINFLAHLFLIRGKLRNFFQYCEIRFSFLVIALAVPVFGFLLCAGMGTALPHALRTALFQVVSALTTTGFQTVDTFVTLPSAALLLLIVLQLIGGGIGSTAGGIKQYRIYALCKGIWWNIESQLRCGNVIRSHKINRVDKKEAISPTELSQMGLYVVLYFCLFLLGSFILCCYGHPLAYSMFEFSSALGTVGLSAGIMTCDAPSLVLWTGTIGMFIGRLEIYVVLLAAARLGKDIRSCVRRRKTA</sequence>
<dbReference type="Pfam" id="PF02386">
    <property type="entry name" value="TrkH"/>
    <property type="match status" value="1"/>
</dbReference>
<evidence type="ECO:0000256" key="7">
    <source>
        <dbReference type="ARBA" id="ARBA00023065"/>
    </source>
</evidence>
<feature type="transmembrane region" description="Helical" evidence="9">
    <location>
        <begin position="188"/>
        <end position="211"/>
    </location>
</feature>
<feature type="transmembrane region" description="Helical" evidence="9">
    <location>
        <begin position="337"/>
        <end position="359"/>
    </location>
</feature>
<dbReference type="AlphaFoldDB" id="A0A099I8K9"/>
<feature type="transmembrane region" description="Helical" evidence="9">
    <location>
        <begin position="50"/>
        <end position="71"/>
    </location>
</feature>
<dbReference type="InterPro" id="IPR003445">
    <property type="entry name" value="Cat_transpt"/>
</dbReference>
<feature type="transmembrane region" description="Helical" evidence="9">
    <location>
        <begin position="242"/>
        <end position="261"/>
    </location>
</feature>
<keyword evidence="5 9" id="KW-0812">Transmembrane</keyword>
<protein>
    <submittedName>
        <fullName evidence="10">Potassium transporter</fullName>
    </submittedName>
</protein>
<reference evidence="10 11" key="1">
    <citation type="submission" date="2014-08" db="EMBL/GenBank/DDBJ databases">
        <title>Clostridium innocuum, an unnegligible vancomycin-resistant pathogen causing extra-intestinal infections.</title>
        <authorList>
            <person name="Feng Y."/>
            <person name="Chiu C.-H."/>
        </authorList>
    </citation>
    <scope>NUCLEOTIDE SEQUENCE [LARGE SCALE GENOMIC DNA]</scope>
    <source>
        <strain evidence="10 11">AN88</strain>
    </source>
</reference>
<organism evidence="10 11">
    <name type="scientific">Clostridium innocuum</name>
    <dbReference type="NCBI Taxonomy" id="1522"/>
    <lineage>
        <taxon>Bacteria</taxon>
        <taxon>Bacillati</taxon>
        <taxon>Bacillota</taxon>
        <taxon>Clostridia</taxon>
        <taxon>Eubacteriales</taxon>
        <taxon>Clostridiaceae</taxon>
        <taxon>Clostridium</taxon>
    </lineage>
</organism>
<comment type="subcellular location">
    <subcellularLocation>
        <location evidence="1">Cell membrane</location>
        <topology evidence="1">Multi-pass membrane protein</topology>
    </subcellularLocation>
</comment>
<proteinExistence type="inferred from homology"/>
<dbReference type="RefSeq" id="WP_044905256.1">
    <property type="nucleotide sequence ID" value="NZ_JAJTIS010000004.1"/>
</dbReference>
<dbReference type="GO" id="GO:0005886">
    <property type="term" value="C:plasma membrane"/>
    <property type="evidence" value="ECO:0007669"/>
    <property type="project" value="UniProtKB-SubCell"/>
</dbReference>
<evidence type="ECO:0000256" key="4">
    <source>
        <dbReference type="ARBA" id="ARBA00022475"/>
    </source>
</evidence>
<dbReference type="GO" id="GO:0030001">
    <property type="term" value="P:metal ion transport"/>
    <property type="evidence" value="ECO:0007669"/>
    <property type="project" value="UniProtKB-ARBA"/>
</dbReference>
<evidence type="ECO:0000313" key="10">
    <source>
        <dbReference type="EMBL" id="KGJ53243.1"/>
    </source>
</evidence>
<evidence type="ECO:0000256" key="2">
    <source>
        <dbReference type="ARBA" id="ARBA00009137"/>
    </source>
</evidence>
<evidence type="ECO:0000313" key="11">
    <source>
        <dbReference type="Proteomes" id="UP000030008"/>
    </source>
</evidence>
<evidence type="ECO:0000256" key="9">
    <source>
        <dbReference type="SAM" id="Phobius"/>
    </source>
</evidence>
<keyword evidence="4" id="KW-1003">Cell membrane</keyword>
<dbReference type="PANTHER" id="PTHR32024">
    <property type="entry name" value="TRK SYSTEM POTASSIUM UPTAKE PROTEIN TRKG-RELATED"/>
    <property type="match status" value="1"/>
</dbReference>
<dbReference type="Proteomes" id="UP000030008">
    <property type="component" value="Unassembled WGS sequence"/>
</dbReference>
<gene>
    <name evidence="10" type="ORF">CIAN88_09885</name>
</gene>
<comment type="caution">
    <text evidence="10">The sequence shown here is derived from an EMBL/GenBank/DDBJ whole genome shotgun (WGS) entry which is preliminary data.</text>
</comment>
<dbReference type="EMBL" id="JQIF01000042">
    <property type="protein sequence ID" value="KGJ53243.1"/>
    <property type="molecule type" value="Genomic_DNA"/>
</dbReference>
<accession>A0A099I8K9</accession>
<keyword evidence="8 9" id="KW-0472">Membrane</keyword>
<keyword evidence="6 9" id="KW-1133">Transmembrane helix</keyword>
<evidence type="ECO:0000256" key="3">
    <source>
        <dbReference type="ARBA" id="ARBA00022448"/>
    </source>
</evidence>
<dbReference type="GO" id="GO:0008324">
    <property type="term" value="F:monoatomic cation transmembrane transporter activity"/>
    <property type="evidence" value="ECO:0007669"/>
    <property type="project" value="InterPro"/>
</dbReference>
<feature type="transmembrane region" description="Helical" evidence="9">
    <location>
        <begin position="409"/>
        <end position="431"/>
    </location>
</feature>
<evidence type="ECO:0000256" key="1">
    <source>
        <dbReference type="ARBA" id="ARBA00004651"/>
    </source>
</evidence>